<name>A0A1G6V5Q1_9BACT</name>
<keyword evidence="1" id="KW-0732">Signal</keyword>
<protein>
    <submittedName>
        <fullName evidence="2">Uncharacterized protein</fullName>
    </submittedName>
</protein>
<dbReference type="STRING" id="659014.SAMN04487996_101139"/>
<sequence>MRYITAFCIAILSIFTASAQTITINSGNTWSIPSLSSTITKAGKNYEHVETSSASQTLFKVNALLGWTLTAHLSTTSNWDPSLKLYVQRTGNGTGIAILSGGTTYIQLTSTPQVFFTGLLNLLAHRDNIPIQYKIEGLSVMLPVKTYTATVTYTISGL</sequence>
<evidence type="ECO:0000313" key="2">
    <source>
        <dbReference type="EMBL" id="SDD48753.1"/>
    </source>
</evidence>
<gene>
    <name evidence="2" type="ORF">SAMN04487996_101139</name>
</gene>
<keyword evidence="3" id="KW-1185">Reference proteome</keyword>
<organism evidence="2 3">
    <name type="scientific">Dyadobacter soli</name>
    <dbReference type="NCBI Taxonomy" id="659014"/>
    <lineage>
        <taxon>Bacteria</taxon>
        <taxon>Pseudomonadati</taxon>
        <taxon>Bacteroidota</taxon>
        <taxon>Cytophagia</taxon>
        <taxon>Cytophagales</taxon>
        <taxon>Spirosomataceae</taxon>
        <taxon>Dyadobacter</taxon>
    </lineage>
</organism>
<dbReference type="AlphaFoldDB" id="A0A1G6V5Q1"/>
<proteinExistence type="predicted"/>
<dbReference type="RefSeq" id="WP_090145714.1">
    <property type="nucleotide sequence ID" value="NZ_FNAN01000001.1"/>
</dbReference>
<feature type="chain" id="PRO_5011477785" evidence="1">
    <location>
        <begin position="20"/>
        <end position="158"/>
    </location>
</feature>
<accession>A0A1G6V5Q1</accession>
<dbReference type="Proteomes" id="UP000198748">
    <property type="component" value="Unassembled WGS sequence"/>
</dbReference>
<reference evidence="3" key="1">
    <citation type="submission" date="2016-10" db="EMBL/GenBank/DDBJ databases">
        <authorList>
            <person name="Varghese N."/>
            <person name="Submissions S."/>
        </authorList>
    </citation>
    <scope>NUCLEOTIDE SEQUENCE [LARGE SCALE GENOMIC DNA]</scope>
    <source>
        <strain evidence="3">DSM 25329</strain>
    </source>
</reference>
<feature type="signal peptide" evidence="1">
    <location>
        <begin position="1"/>
        <end position="19"/>
    </location>
</feature>
<evidence type="ECO:0000313" key="3">
    <source>
        <dbReference type="Proteomes" id="UP000198748"/>
    </source>
</evidence>
<dbReference type="EMBL" id="FNAN01000001">
    <property type="protein sequence ID" value="SDD48753.1"/>
    <property type="molecule type" value="Genomic_DNA"/>
</dbReference>
<evidence type="ECO:0000256" key="1">
    <source>
        <dbReference type="SAM" id="SignalP"/>
    </source>
</evidence>
<dbReference type="OrthoDB" id="964707at2"/>